<keyword evidence="6" id="KW-0325">Glycoprotein</keyword>
<dbReference type="GO" id="GO:0006401">
    <property type="term" value="P:RNA catabolic process"/>
    <property type="evidence" value="ECO:0007669"/>
    <property type="project" value="TreeGrafter"/>
</dbReference>
<dbReference type="AlphaFoldDB" id="A0A5E4ERB2"/>
<keyword evidence="5" id="KW-0378">Hydrolase</keyword>
<sequence>MEESSHRSNDNSKASTTKALLEKFSKLDRDAGIGMPNYRADMEFSGNLREAISLSRNGPPGPPPLCSICQHKAPVFGRKKRRSEKLWKHEWLKYGTCSEELFGGQYQYFHAALNLLKTVDILKLLSDAV</sequence>
<dbReference type="PANTHER" id="PTHR11240:SF75">
    <property type="entry name" value="RIBONUCLEASE 3"/>
    <property type="match status" value="1"/>
</dbReference>
<keyword evidence="7" id="KW-0456">Lyase</keyword>
<dbReference type="Gene3D" id="3.90.730.10">
    <property type="entry name" value="Ribonuclease T2-like"/>
    <property type="match status" value="1"/>
</dbReference>
<dbReference type="GO" id="GO:0003723">
    <property type="term" value="F:RNA binding"/>
    <property type="evidence" value="ECO:0007669"/>
    <property type="project" value="InterPro"/>
</dbReference>
<evidence type="ECO:0000256" key="8">
    <source>
        <dbReference type="RuleBase" id="RU004328"/>
    </source>
</evidence>
<reference evidence="10" key="1">
    <citation type="journal article" date="2020" name="Plant J.">
        <title>Transposons played a major role in the diversification between the closely related almond and peach genomes: results from the almond genome sequence.</title>
        <authorList>
            <person name="Alioto T."/>
            <person name="Alexiou K.G."/>
            <person name="Bardil A."/>
            <person name="Barteri F."/>
            <person name="Castanera R."/>
            <person name="Cruz F."/>
            <person name="Dhingra A."/>
            <person name="Duval H."/>
            <person name="Fernandez I Marti A."/>
            <person name="Frias L."/>
            <person name="Galan B."/>
            <person name="Garcia J.L."/>
            <person name="Howad W."/>
            <person name="Gomez-Garrido J."/>
            <person name="Gut M."/>
            <person name="Julca I."/>
            <person name="Morata J."/>
            <person name="Puigdomenech P."/>
            <person name="Ribeca P."/>
            <person name="Rubio Cabetas M.J."/>
            <person name="Vlasova A."/>
            <person name="Wirthensohn M."/>
            <person name="Garcia-Mas J."/>
            <person name="Gabaldon T."/>
            <person name="Casacuberta J.M."/>
            <person name="Arus P."/>
        </authorList>
    </citation>
    <scope>NUCLEOTIDE SEQUENCE [LARGE SCALE GENOMIC DNA]</scope>
    <source>
        <strain evidence="10">cv. Texas</strain>
    </source>
</reference>
<evidence type="ECO:0000256" key="2">
    <source>
        <dbReference type="ARBA" id="ARBA00022722"/>
    </source>
</evidence>
<accession>A0A5E4ERB2</accession>
<dbReference type="InterPro" id="IPR001568">
    <property type="entry name" value="RNase_T2-like"/>
</dbReference>
<dbReference type="GO" id="GO:0016301">
    <property type="term" value="F:kinase activity"/>
    <property type="evidence" value="ECO:0007669"/>
    <property type="project" value="UniProtKB-KW"/>
</dbReference>
<name>A0A5E4ERB2_PRUDU</name>
<dbReference type="Pfam" id="PF00445">
    <property type="entry name" value="Ribonuclease_T2"/>
    <property type="match status" value="1"/>
</dbReference>
<keyword evidence="4" id="KW-0255">Endonuclease</keyword>
<organism evidence="9 10">
    <name type="scientific">Prunus dulcis</name>
    <name type="common">Almond</name>
    <name type="synonym">Amygdalus dulcis</name>
    <dbReference type="NCBI Taxonomy" id="3755"/>
    <lineage>
        <taxon>Eukaryota</taxon>
        <taxon>Viridiplantae</taxon>
        <taxon>Streptophyta</taxon>
        <taxon>Embryophyta</taxon>
        <taxon>Tracheophyta</taxon>
        <taxon>Spermatophyta</taxon>
        <taxon>Magnoliopsida</taxon>
        <taxon>eudicotyledons</taxon>
        <taxon>Gunneridae</taxon>
        <taxon>Pentapetalae</taxon>
        <taxon>rosids</taxon>
        <taxon>fabids</taxon>
        <taxon>Rosales</taxon>
        <taxon>Rosaceae</taxon>
        <taxon>Amygdaloideae</taxon>
        <taxon>Amygdaleae</taxon>
        <taxon>Prunus</taxon>
    </lineage>
</organism>
<dbReference type="GO" id="GO:0016787">
    <property type="term" value="F:hydrolase activity"/>
    <property type="evidence" value="ECO:0007669"/>
    <property type="project" value="UniProtKB-KW"/>
</dbReference>
<protein>
    <submittedName>
        <fullName evidence="9">PREDICTED: inactive kinase</fullName>
    </submittedName>
</protein>
<comment type="similarity">
    <text evidence="1 8">Belongs to the RNase T2 family.</text>
</comment>
<keyword evidence="3" id="KW-0732">Signal</keyword>
<dbReference type="GO" id="GO:0033897">
    <property type="term" value="F:ribonuclease T2 activity"/>
    <property type="evidence" value="ECO:0007669"/>
    <property type="project" value="InterPro"/>
</dbReference>
<keyword evidence="9" id="KW-0808">Transferase</keyword>
<dbReference type="InParanoid" id="A0A5E4ERB2"/>
<evidence type="ECO:0000256" key="5">
    <source>
        <dbReference type="ARBA" id="ARBA00022801"/>
    </source>
</evidence>
<dbReference type="Proteomes" id="UP000327085">
    <property type="component" value="Chromosome 5"/>
</dbReference>
<evidence type="ECO:0000313" key="10">
    <source>
        <dbReference type="Proteomes" id="UP000327085"/>
    </source>
</evidence>
<evidence type="ECO:0000256" key="6">
    <source>
        <dbReference type="ARBA" id="ARBA00023180"/>
    </source>
</evidence>
<dbReference type="InterPro" id="IPR036430">
    <property type="entry name" value="RNase_T2-like_sf"/>
</dbReference>
<evidence type="ECO:0000256" key="4">
    <source>
        <dbReference type="ARBA" id="ARBA00022759"/>
    </source>
</evidence>
<evidence type="ECO:0000256" key="1">
    <source>
        <dbReference type="ARBA" id="ARBA00007469"/>
    </source>
</evidence>
<dbReference type="Gramene" id="VVA17141">
    <property type="protein sequence ID" value="VVA17141"/>
    <property type="gene ID" value="Prudul26B015270"/>
</dbReference>
<evidence type="ECO:0000256" key="7">
    <source>
        <dbReference type="ARBA" id="ARBA00023239"/>
    </source>
</evidence>
<dbReference type="PANTHER" id="PTHR11240">
    <property type="entry name" value="RIBONUCLEASE T2"/>
    <property type="match status" value="1"/>
</dbReference>
<gene>
    <name evidence="9" type="ORF">ALMOND_2B015270</name>
</gene>
<evidence type="ECO:0000313" key="9">
    <source>
        <dbReference type="EMBL" id="VVA17141.1"/>
    </source>
</evidence>
<evidence type="ECO:0000256" key="3">
    <source>
        <dbReference type="ARBA" id="ARBA00022729"/>
    </source>
</evidence>
<dbReference type="GO" id="GO:0005576">
    <property type="term" value="C:extracellular region"/>
    <property type="evidence" value="ECO:0007669"/>
    <property type="project" value="TreeGrafter"/>
</dbReference>
<keyword evidence="2" id="KW-0540">Nuclease</keyword>
<keyword evidence="9" id="KW-0418">Kinase</keyword>
<proteinExistence type="inferred from homology"/>
<dbReference type="EMBL" id="CABIKO010000023">
    <property type="protein sequence ID" value="VVA17141.1"/>
    <property type="molecule type" value="Genomic_DNA"/>
</dbReference>
<dbReference type="SUPFAM" id="SSF55895">
    <property type="entry name" value="Ribonuclease Rh-like"/>
    <property type="match status" value="1"/>
</dbReference>